<sequence length="337" mass="35946">MKRREFSALLGAGMFTGAMLPAGRAAAFSPPSNDLVPISVGVQVSGTAQWEMTVIKENKLDEKYGVDLTIKDVSGKPASHVALMAGDVDIVLSDFVWVAGLRADGEDFTIVPHSYAVGGLMVRPDGAIGSIEDLPGKVIAIAGGPVDKSWVALQAYYASVTGETLADKVEARFGAPPLVNELLVEGQVDASLNFWHFNARAKAAGMNELVSVAQMMEGMGITSQPPLLGWVFREAVAAEKEKGLKGFFDASFAAKKMLLGRDSTWTDLTELMGVGDDKNLFTTLRDDYRAGILTEYNDATVEAAAASFRIMAEYGGPDLVGSSTEMPEGTFWAGYRT</sequence>
<evidence type="ECO:0000313" key="2">
    <source>
        <dbReference type="EMBL" id="GKY88453.1"/>
    </source>
</evidence>
<evidence type="ECO:0000313" key="3">
    <source>
        <dbReference type="Proteomes" id="UP001144205"/>
    </source>
</evidence>
<organism evidence="2 3">
    <name type="scientific">Sinisalibacter aestuarii</name>
    <dbReference type="NCBI Taxonomy" id="2949426"/>
    <lineage>
        <taxon>Bacteria</taxon>
        <taxon>Pseudomonadati</taxon>
        <taxon>Pseudomonadota</taxon>
        <taxon>Alphaproteobacteria</taxon>
        <taxon>Rhodobacterales</taxon>
        <taxon>Roseobacteraceae</taxon>
        <taxon>Sinisalibacter</taxon>
    </lineage>
</organism>
<feature type="domain" description="SsuA/THI5-like" evidence="1">
    <location>
        <begin position="63"/>
        <end position="201"/>
    </location>
</feature>
<dbReference type="EMBL" id="BROH01000006">
    <property type="protein sequence ID" value="GKY88453.1"/>
    <property type="molecule type" value="Genomic_DNA"/>
</dbReference>
<proteinExistence type="predicted"/>
<protein>
    <submittedName>
        <fullName evidence="2">ABC transporter substrate-binding protein</fullName>
    </submittedName>
</protein>
<dbReference type="RefSeq" id="WP_281842492.1">
    <property type="nucleotide sequence ID" value="NZ_BROH01000006.1"/>
</dbReference>
<dbReference type="Pfam" id="PF09084">
    <property type="entry name" value="NMT1"/>
    <property type="match status" value="1"/>
</dbReference>
<dbReference type="PANTHER" id="PTHR30024:SF48">
    <property type="entry name" value="ABC TRANSPORTER SUBSTRATE-BINDING PROTEIN"/>
    <property type="match status" value="1"/>
</dbReference>
<gene>
    <name evidence="2" type="ORF">STA1M1_23220</name>
</gene>
<reference evidence="2" key="1">
    <citation type="journal article" date="2023" name="Int. J. Syst. Evol. Microbiol.">
        <title>Sinisalibacter aestuarii sp. nov., isolated from estuarine sediment of the Arakawa River.</title>
        <authorList>
            <person name="Arafat S.T."/>
            <person name="Hirano S."/>
            <person name="Sato A."/>
            <person name="Takeuchi K."/>
            <person name="Yasuda T."/>
            <person name="Terahara T."/>
            <person name="Hamada M."/>
            <person name="Kobayashi T."/>
        </authorList>
    </citation>
    <scope>NUCLEOTIDE SEQUENCE</scope>
    <source>
        <strain evidence="2">B-399</strain>
    </source>
</reference>
<dbReference type="Proteomes" id="UP001144205">
    <property type="component" value="Unassembled WGS sequence"/>
</dbReference>
<comment type="caution">
    <text evidence="2">The sequence shown here is derived from an EMBL/GenBank/DDBJ whole genome shotgun (WGS) entry which is preliminary data.</text>
</comment>
<accession>A0ABQ5LUL0</accession>
<dbReference type="SUPFAM" id="SSF53850">
    <property type="entry name" value="Periplasmic binding protein-like II"/>
    <property type="match status" value="1"/>
</dbReference>
<dbReference type="InterPro" id="IPR015168">
    <property type="entry name" value="SsuA/THI5"/>
</dbReference>
<dbReference type="PANTHER" id="PTHR30024">
    <property type="entry name" value="ALIPHATIC SULFONATES-BINDING PROTEIN-RELATED"/>
    <property type="match status" value="1"/>
</dbReference>
<keyword evidence="3" id="KW-1185">Reference proteome</keyword>
<name>A0ABQ5LUL0_9RHOB</name>
<dbReference type="Gene3D" id="3.40.190.10">
    <property type="entry name" value="Periplasmic binding protein-like II"/>
    <property type="match status" value="2"/>
</dbReference>
<evidence type="ECO:0000259" key="1">
    <source>
        <dbReference type="Pfam" id="PF09084"/>
    </source>
</evidence>